<dbReference type="SUPFAM" id="SSF57716">
    <property type="entry name" value="Glucocorticoid receptor-like (DNA-binding domain)"/>
    <property type="match status" value="1"/>
</dbReference>
<organism evidence="7 8">
    <name type="scientific">Methylohalomonas lacus</name>
    <dbReference type="NCBI Taxonomy" id="398773"/>
    <lineage>
        <taxon>Bacteria</taxon>
        <taxon>Pseudomonadati</taxon>
        <taxon>Pseudomonadota</taxon>
        <taxon>Gammaproteobacteria</taxon>
        <taxon>Methylohalomonadales</taxon>
        <taxon>Methylohalomonadaceae</taxon>
        <taxon>Methylohalomonas</taxon>
    </lineage>
</organism>
<dbReference type="Pfam" id="PF01258">
    <property type="entry name" value="zf-dskA_traR"/>
    <property type="match status" value="1"/>
</dbReference>
<dbReference type="InterPro" id="IPR000962">
    <property type="entry name" value="Znf_DskA_TraR"/>
</dbReference>
<dbReference type="EMBL" id="JANUCT010000022">
    <property type="protein sequence ID" value="MCS3904403.1"/>
    <property type="molecule type" value="Genomic_DNA"/>
</dbReference>
<dbReference type="PANTHER" id="PTHR33823:SF4">
    <property type="entry name" value="GENERAL STRESS PROTEIN 16O"/>
    <property type="match status" value="1"/>
</dbReference>
<dbReference type="Proteomes" id="UP001204445">
    <property type="component" value="Unassembled WGS sequence"/>
</dbReference>
<evidence type="ECO:0000256" key="2">
    <source>
        <dbReference type="ARBA" id="ARBA00022771"/>
    </source>
</evidence>
<dbReference type="PANTHER" id="PTHR33823">
    <property type="entry name" value="RNA POLYMERASE-BINDING TRANSCRIPTION FACTOR DKSA-RELATED"/>
    <property type="match status" value="1"/>
</dbReference>
<keyword evidence="1" id="KW-0479">Metal-binding</keyword>
<evidence type="ECO:0000313" key="7">
    <source>
        <dbReference type="EMBL" id="MCS3904403.1"/>
    </source>
</evidence>
<gene>
    <name evidence="7" type="ORF">J2T55_002439</name>
</gene>
<evidence type="ECO:0000256" key="1">
    <source>
        <dbReference type="ARBA" id="ARBA00022723"/>
    </source>
</evidence>
<evidence type="ECO:0000313" key="8">
    <source>
        <dbReference type="Proteomes" id="UP001204445"/>
    </source>
</evidence>
<dbReference type="PROSITE" id="PS51128">
    <property type="entry name" value="ZF_DKSA_2"/>
    <property type="match status" value="1"/>
</dbReference>
<evidence type="ECO:0000256" key="5">
    <source>
        <dbReference type="SAM" id="Coils"/>
    </source>
</evidence>
<feature type="domain" description="Zinc finger DksA/TraR C4-type" evidence="6">
    <location>
        <begin position="80"/>
        <end position="114"/>
    </location>
</feature>
<protein>
    <submittedName>
        <fullName evidence="7">DnaK suppressor protein</fullName>
    </submittedName>
</protein>
<evidence type="ECO:0000256" key="4">
    <source>
        <dbReference type="PROSITE-ProRule" id="PRU00510"/>
    </source>
</evidence>
<proteinExistence type="predicted"/>
<keyword evidence="5" id="KW-0175">Coiled coil</keyword>
<evidence type="ECO:0000256" key="3">
    <source>
        <dbReference type="ARBA" id="ARBA00022833"/>
    </source>
</evidence>
<dbReference type="AlphaFoldDB" id="A0AAE3L4T1"/>
<accession>A0AAE3L4T1</accession>
<dbReference type="RefSeq" id="WP_259057294.1">
    <property type="nucleotide sequence ID" value="NZ_JANUCT010000022.1"/>
</dbReference>
<sequence>MDEQTLEQYRQLLLDYRQQLEELAETRKDASSTVELDQTRTGRLSRMDALQGQAMAQAGQQRAEAELRAIGAALERIDDGSFGECFDCGEEIAEGRLRANPTVTLCIKCAEAKE</sequence>
<feature type="coiled-coil region" evidence="5">
    <location>
        <begin position="6"/>
        <end position="33"/>
    </location>
</feature>
<name>A0AAE3L4T1_9GAMM</name>
<keyword evidence="3" id="KW-0862">Zinc</keyword>
<dbReference type="GO" id="GO:0008270">
    <property type="term" value="F:zinc ion binding"/>
    <property type="evidence" value="ECO:0007669"/>
    <property type="project" value="UniProtKB-KW"/>
</dbReference>
<reference evidence="7" key="1">
    <citation type="submission" date="2022-08" db="EMBL/GenBank/DDBJ databases">
        <title>Genomic Encyclopedia of Type Strains, Phase III (KMG-III): the genomes of soil and plant-associated and newly described type strains.</title>
        <authorList>
            <person name="Whitman W."/>
        </authorList>
    </citation>
    <scope>NUCLEOTIDE SEQUENCE</scope>
    <source>
        <strain evidence="7">HMT 1</strain>
    </source>
</reference>
<feature type="zinc finger region" description="dksA C4-type" evidence="4">
    <location>
        <begin position="85"/>
        <end position="109"/>
    </location>
</feature>
<keyword evidence="8" id="KW-1185">Reference proteome</keyword>
<dbReference type="SUPFAM" id="SSF109635">
    <property type="entry name" value="DnaK suppressor protein DksA, alpha-hairpin domain"/>
    <property type="match status" value="1"/>
</dbReference>
<keyword evidence="2" id="KW-0863">Zinc-finger</keyword>
<dbReference type="Gene3D" id="1.20.120.910">
    <property type="entry name" value="DksA, coiled-coil domain"/>
    <property type="match status" value="1"/>
</dbReference>
<dbReference type="InterPro" id="IPR037187">
    <property type="entry name" value="DnaK_N"/>
</dbReference>
<evidence type="ECO:0000259" key="6">
    <source>
        <dbReference type="Pfam" id="PF01258"/>
    </source>
</evidence>
<comment type="caution">
    <text evidence="7">The sequence shown here is derived from an EMBL/GenBank/DDBJ whole genome shotgun (WGS) entry which is preliminary data.</text>
</comment>